<protein>
    <recommendedName>
        <fullName evidence="3">Homeobox domain-containing protein</fullName>
    </recommendedName>
</protein>
<dbReference type="PROSITE" id="PS50071">
    <property type="entry name" value="HOMEOBOX_2"/>
    <property type="match status" value="1"/>
</dbReference>
<comment type="subcellular location">
    <subcellularLocation>
        <location evidence="1 2">Nucleus</location>
    </subcellularLocation>
</comment>
<organism evidence="4 5">
    <name type="scientific">Caenorhabditis briggsae</name>
    <dbReference type="NCBI Taxonomy" id="6238"/>
    <lineage>
        <taxon>Eukaryota</taxon>
        <taxon>Metazoa</taxon>
        <taxon>Ecdysozoa</taxon>
        <taxon>Nematoda</taxon>
        <taxon>Chromadorea</taxon>
        <taxon>Rhabditida</taxon>
        <taxon>Rhabditina</taxon>
        <taxon>Rhabditomorpha</taxon>
        <taxon>Rhabditoidea</taxon>
        <taxon>Rhabditidae</taxon>
        <taxon>Peloderinae</taxon>
        <taxon>Caenorhabditis</taxon>
    </lineage>
</organism>
<evidence type="ECO:0000313" key="5">
    <source>
        <dbReference type="Proteomes" id="UP000829354"/>
    </source>
</evidence>
<gene>
    <name evidence="4" type="ORF">L5515_015559</name>
</gene>
<evidence type="ECO:0000313" key="4">
    <source>
        <dbReference type="EMBL" id="UMM20220.1"/>
    </source>
</evidence>
<dbReference type="SUPFAM" id="SSF46689">
    <property type="entry name" value="Homeodomain-like"/>
    <property type="match status" value="1"/>
</dbReference>
<dbReference type="Gene3D" id="1.10.10.60">
    <property type="entry name" value="Homeodomain-like"/>
    <property type="match status" value="1"/>
</dbReference>
<evidence type="ECO:0000259" key="3">
    <source>
        <dbReference type="PROSITE" id="PS50071"/>
    </source>
</evidence>
<dbReference type="AlphaFoldDB" id="A0AAE9EF08"/>
<dbReference type="Proteomes" id="UP000829354">
    <property type="component" value="Chromosome II"/>
</dbReference>
<reference evidence="4 5" key="1">
    <citation type="submission" date="2022-04" db="EMBL/GenBank/DDBJ databases">
        <title>Chromosome-level reference genomes for two strains of Caenorhabditis briggsae: an improved platform for comparative genomics.</title>
        <authorList>
            <person name="Stevens L."/>
            <person name="Andersen E."/>
        </authorList>
    </citation>
    <scope>NUCLEOTIDE SEQUENCE [LARGE SCALE GENOMIC DNA]</scope>
    <source>
        <strain evidence="4">VX34</strain>
        <tissue evidence="4">Whole-organism</tissue>
    </source>
</reference>
<dbReference type="GO" id="GO:0005634">
    <property type="term" value="C:nucleus"/>
    <property type="evidence" value="ECO:0007669"/>
    <property type="project" value="UniProtKB-SubCell"/>
</dbReference>
<sequence>MFRWTEEIIRQLQRSGAVVDEAAPGRYQAQHGHHFGQVQCQIFGQAQGQVGAVFGLLAAPLIAPQGAVPVPPIFTTIDMNFVARAQILNAAQELQIPLQASPRIIPQSPTNLHISIPNPLLILAVLGMAPSAPPVPPPESILCRCGFSIKSKKSSCQFKRRVFNCFQTAILNARFETGFPVTLQEKLMFAKEFKVTMKQVITWFGKRSRKN</sequence>
<keyword evidence="5" id="KW-1185">Reference proteome</keyword>
<dbReference type="InterPro" id="IPR001356">
    <property type="entry name" value="HD"/>
</dbReference>
<name>A0AAE9EF08_CAEBR</name>
<evidence type="ECO:0000256" key="2">
    <source>
        <dbReference type="PROSITE-ProRule" id="PRU00108"/>
    </source>
</evidence>
<proteinExistence type="predicted"/>
<keyword evidence="2" id="KW-0539">Nucleus</keyword>
<dbReference type="GO" id="GO:0003677">
    <property type="term" value="F:DNA binding"/>
    <property type="evidence" value="ECO:0007669"/>
    <property type="project" value="UniProtKB-UniRule"/>
</dbReference>
<dbReference type="InterPro" id="IPR009057">
    <property type="entry name" value="Homeodomain-like_sf"/>
</dbReference>
<accession>A0AAE9EF08</accession>
<evidence type="ECO:0000256" key="1">
    <source>
        <dbReference type="ARBA" id="ARBA00004123"/>
    </source>
</evidence>
<keyword evidence="2" id="KW-0371">Homeobox</keyword>
<dbReference type="EMBL" id="CP092621">
    <property type="protein sequence ID" value="UMM20220.1"/>
    <property type="molecule type" value="Genomic_DNA"/>
</dbReference>
<feature type="domain" description="Homeobox" evidence="3">
    <location>
        <begin position="154"/>
        <end position="211"/>
    </location>
</feature>
<keyword evidence="2" id="KW-0238">DNA-binding</keyword>
<dbReference type="CDD" id="cd00086">
    <property type="entry name" value="homeodomain"/>
    <property type="match status" value="1"/>
</dbReference>